<gene>
    <name evidence="1" type="ORF">IRJ16_18765</name>
</gene>
<proteinExistence type="predicted"/>
<protein>
    <submittedName>
        <fullName evidence="1">Uncharacterized protein</fullName>
    </submittedName>
</protein>
<dbReference type="Proteomes" id="UP000622475">
    <property type="component" value="Unassembled WGS sequence"/>
</dbReference>
<name>A0A929PXJ7_9SPHI</name>
<organism evidence="1 2">
    <name type="scientific">Mucilaginibacter myungsuensis</name>
    <dbReference type="NCBI Taxonomy" id="649104"/>
    <lineage>
        <taxon>Bacteria</taxon>
        <taxon>Pseudomonadati</taxon>
        <taxon>Bacteroidota</taxon>
        <taxon>Sphingobacteriia</taxon>
        <taxon>Sphingobacteriales</taxon>
        <taxon>Sphingobacteriaceae</taxon>
        <taxon>Mucilaginibacter</taxon>
    </lineage>
</organism>
<accession>A0A929PXJ7</accession>
<dbReference type="EMBL" id="JADFFL010000008">
    <property type="protein sequence ID" value="MBE9663933.1"/>
    <property type="molecule type" value="Genomic_DNA"/>
</dbReference>
<dbReference type="RefSeq" id="WP_194113182.1">
    <property type="nucleotide sequence ID" value="NZ_JADFFL010000008.1"/>
</dbReference>
<comment type="caution">
    <text evidence="1">The sequence shown here is derived from an EMBL/GenBank/DDBJ whole genome shotgun (WGS) entry which is preliminary data.</text>
</comment>
<evidence type="ECO:0000313" key="1">
    <source>
        <dbReference type="EMBL" id="MBE9663933.1"/>
    </source>
</evidence>
<reference evidence="1" key="1">
    <citation type="submission" date="2020-10" db="EMBL/GenBank/DDBJ databases">
        <title>Mucilaginibacter mali sp. nov., isolated from rhizosphere soil of apple orchard.</title>
        <authorList>
            <person name="Lee J.-S."/>
            <person name="Kim H.S."/>
            <person name="Kim J.-S."/>
        </authorList>
    </citation>
    <scope>NUCLEOTIDE SEQUENCE</scope>
    <source>
        <strain evidence="1">KCTC 22746</strain>
    </source>
</reference>
<evidence type="ECO:0000313" key="2">
    <source>
        <dbReference type="Proteomes" id="UP000622475"/>
    </source>
</evidence>
<keyword evidence="2" id="KW-1185">Reference proteome</keyword>
<dbReference type="AlphaFoldDB" id="A0A929PXJ7"/>
<sequence>MAITEYDRQGRPLSMVSFLYGKRSLIANYSYPMPGVAIWRSQRPGSRSTTVCKIVTLPSGKTDYFITWELMDADTTSRVLSRFFYDKDSLLVAAEDSRLGKPYQVTNYQYKDKRLVMAEFKTLSSPNTRWIGLIYDKEHLLQKQIQYGLRGSIVDSTTIGTYEYLGKNIFAQTRPDGSDPNKMIRTTYAYDLQSRIVGLSATLDTLYQKIIYEYKDKYLSRTTVSTNTGRTLAPGFYSPYINYSNKASVTLVTTYNYDNKGYLVRTEETLNGVLQSRRQNVIEYY</sequence>